<organism evidence="1">
    <name type="scientific">Siphoviridae sp. ctvph17</name>
    <dbReference type="NCBI Taxonomy" id="2825724"/>
    <lineage>
        <taxon>Viruses</taxon>
        <taxon>Duplodnaviria</taxon>
        <taxon>Heunggongvirae</taxon>
        <taxon>Uroviricota</taxon>
        <taxon>Caudoviricetes</taxon>
    </lineage>
</organism>
<name>A0A8S5UJV7_9CAUD</name>
<reference evidence="1" key="1">
    <citation type="journal article" date="2021" name="Proc. Natl. Acad. Sci. U.S.A.">
        <title>A Catalog of Tens of Thousands of Viruses from Human Metagenomes Reveals Hidden Associations with Chronic Diseases.</title>
        <authorList>
            <person name="Tisza M.J."/>
            <person name="Buck C.B."/>
        </authorList>
    </citation>
    <scope>NUCLEOTIDE SEQUENCE</scope>
    <source>
        <strain evidence="1">Ctvph17</strain>
    </source>
</reference>
<accession>A0A8S5UJV7</accession>
<dbReference type="EMBL" id="BK016095">
    <property type="protein sequence ID" value="DAF94682.1"/>
    <property type="molecule type" value="Genomic_DNA"/>
</dbReference>
<evidence type="ECO:0000313" key="1">
    <source>
        <dbReference type="EMBL" id="DAF94682.1"/>
    </source>
</evidence>
<protein>
    <submittedName>
        <fullName evidence="1">Uncharacterized protein</fullName>
    </submittedName>
</protein>
<proteinExistence type="predicted"/>
<sequence>MSDDKSLIESGTYPVTPGMDAVVGAQVKSITAQTEESVKALARKRAETALNLGDQSLSQIFTRFGTAILKGLKDIVQLVRDGGALIVSTAFGFINGLLGDFGRALKSLITPMKEEIEAQKSGQLILNKRLDLVSDTDGYLCAYQSKNINIEWSSDNWRKVPFDAQLGPNKNAYISDAGDFILNAKGLWTINARVRAVGTTYTGGNFCYLKITILNPDGKTEYHTSIIETEVPYNRDHTLETFMPVVIPTAGYQVRIDVYSANWRWFRGGTQHSSLSAIRHSHDAVHMGTAEVSDETKPKGM</sequence>